<keyword evidence="3" id="KW-1185">Reference proteome</keyword>
<reference evidence="2 3" key="1">
    <citation type="journal article" date="2023" name="Int. J. Syst. Evol. Microbiol.">
        <title>Methylocystis iwaonis sp. nov., a type II methane-oxidizing bacterium from surface soil of a rice paddy field in Japan, and emended description of the genus Methylocystis (ex Whittenbury et al. 1970) Bowman et al. 1993.</title>
        <authorList>
            <person name="Kaise H."/>
            <person name="Sawadogo J.B."/>
            <person name="Alam M.S."/>
            <person name="Ueno C."/>
            <person name="Dianou D."/>
            <person name="Shinjo R."/>
            <person name="Asakawa S."/>
        </authorList>
    </citation>
    <scope>NUCLEOTIDE SEQUENCE [LARGE SCALE GENOMIC DNA]</scope>
    <source>
        <strain evidence="2 3">SS37A-Re</strain>
    </source>
</reference>
<dbReference type="Gene3D" id="3.30.420.10">
    <property type="entry name" value="Ribonuclease H-like superfamily/Ribonuclease H"/>
    <property type="match status" value="1"/>
</dbReference>
<sequence>MTAFVSPASGETFWYVHDGVSKPFFAALLQAFAREARAGVDRTIVLVLDNAGWHGEAGLNVPDGVRLIYLPPYTPELQPAETLWALVDEPIVNKHVGTIDELDAIIGERCAALTNERDIIKSRAGFHWWPKIAKPK</sequence>
<evidence type="ECO:0000313" key="2">
    <source>
        <dbReference type="EMBL" id="BDV36408.1"/>
    </source>
</evidence>
<accession>A0ABN6VKW9</accession>
<feature type="domain" description="Tc1-like transposase DDE" evidence="1">
    <location>
        <begin position="2"/>
        <end position="102"/>
    </location>
</feature>
<dbReference type="EMBL" id="AP027144">
    <property type="protein sequence ID" value="BDV36408.1"/>
    <property type="molecule type" value="Genomic_DNA"/>
</dbReference>
<dbReference type="InterPro" id="IPR038717">
    <property type="entry name" value="Tc1-like_DDE_dom"/>
</dbReference>
<organism evidence="2 3">
    <name type="scientific">Methylocystis iwaonis</name>
    <dbReference type="NCBI Taxonomy" id="2885079"/>
    <lineage>
        <taxon>Bacteria</taxon>
        <taxon>Pseudomonadati</taxon>
        <taxon>Pseudomonadota</taxon>
        <taxon>Alphaproteobacteria</taxon>
        <taxon>Hyphomicrobiales</taxon>
        <taxon>Methylocystaceae</taxon>
        <taxon>Methylocystis</taxon>
    </lineage>
</organism>
<evidence type="ECO:0000259" key="1">
    <source>
        <dbReference type="Pfam" id="PF13358"/>
    </source>
</evidence>
<geneLocation type="plasmid" evidence="2 3">
    <name>pSS37A-Re-2</name>
</geneLocation>
<dbReference type="InterPro" id="IPR036397">
    <property type="entry name" value="RNaseH_sf"/>
</dbReference>
<gene>
    <name evidence="2" type="ORF">SS37A_39380</name>
</gene>
<dbReference type="Pfam" id="PF13358">
    <property type="entry name" value="DDE_3"/>
    <property type="match status" value="1"/>
</dbReference>
<keyword evidence="2" id="KW-0614">Plasmid</keyword>
<protein>
    <recommendedName>
        <fullName evidence="1">Tc1-like transposase DDE domain-containing protein</fullName>
    </recommendedName>
</protein>
<dbReference type="Proteomes" id="UP001317629">
    <property type="component" value="Plasmid pSS37A-Re-2"/>
</dbReference>
<name>A0ABN6VKW9_9HYPH</name>
<evidence type="ECO:0000313" key="3">
    <source>
        <dbReference type="Proteomes" id="UP001317629"/>
    </source>
</evidence>
<proteinExistence type="predicted"/>